<sequence length="121" mass="14347">MRNILDYTYYRTAKRHFKNDGVDAFTAILALTFIVSLYTIPFLVFISDLIKIDSSAIILYSLSFFIIGYFVRKNYKGKYLKLREKWVNESKMEKLIGEIYIVLFFLTPLAFIFLCQEIKKL</sequence>
<name>A0A3L9M2C3_9FLAO</name>
<evidence type="ECO:0000256" key="1">
    <source>
        <dbReference type="SAM" id="Phobius"/>
    </source>
</evidence>
<evidence type="ECO:0000313" key="3">
    <source>
        <dbReference type="Proteomes" id="UP000275348"/>
    </source>
</evidence>
<evidence type="ECO:0000313" key="2">
    <source>
        <dbReference type="EMBL" id="RLZ06992.1"/>
    </source>
</evidence>
<feature type="transmembrane region" description="Helical" evidence="1">
    <location>
        <begin position="95"/>
        <end position="114"/>
    </location>
</feature>
<feature type="transmembrane region" description="Helical" evidence="1">
    <location>
        <begin position="21"/>
        <end position="45"/>
    </location>
</feature>
<dbReference type="OrthoDB" id="776025at2"/>
<reference evidence="2 3" key="1">
    <citation type="submission" date="2018-10" db="EMBL/GenBank/DDBJ databases">
        <authorList>
            <person name="Chen X."/>
        </authorList>
    </citation>
    <scope>NUCLEOTIDE SEQUENCE [LARGE SCALE GENOMIC DNA]</scope>
    <source>
        <strain evidence="2 3">YIM 102668</strain>
    </source>
</reference>
<dbReference type="RefSeq" id="WP_121935468.1">
    <property type="nucleotide sequence ID" value="NZ_RDOJ01000020.1"/>
</dbReference>
<protein>
    <submittedName>
        <fullName evidence="2">Uncharacterized protein</fullName>
    </submittedName>
</protein>
<feature type="transmembrane region" description="Helical" evidence="1">
    <location>
        <begin position="57"/>
        <end position="75"/>
    </location>
</feature>
<dbReference type="Proteomes" id="UP000275348">
    <property type="component" value="Unassembled WGS sequence"/>
</dbReference>
<proteinExistence type="predicted"/>
<keyword evidence="1" id="KW-1133">Transmembrane helix</keyword>
<gene>
    <name evidence="2" type="ORF">EAH69_12125</name>
</gene>
<organism evidence="2 3">
    <name type="scientific">Faecalibacter macacae</name>
    <dbReference type="NCBI Taxonomy" id="1859289"/>
    <lineage>
        <taxon>Bacteria</taxon>
        <taxon>Pseudomonadati</taxon>
        <taxon>Bacteroidota</taxon>
        <taxon>Flavobacteriia</taxon>
        <taxon>Flavobacteriales</taxon>
        <taxon>Weeksellaceae</taxon>
        <taxon>Faecalibacter</taxon>
    </lineage>
</organism>
<keyword evidence="1" id="KW-0812">Transmembrane</keyword>
<comment type="caution">
    <text evidence="2">The sequence shown here is derived from an EMBL/GenBank/DDBJ whole genome shotgun (WGS) entry which is preliminary data.</text>
</comment>
<keyword evidence="3" id="KW-1185">Reference proteome</keyword>
<dbReference type="EMBL" id="RDOJ01000020">
    <property type="protein sequence ID" value="RLZ06992.1"/>
    <property type="molecule type" value="Genomic_DNA"/>
</dbReference>
<keyword evidence="1" id="KW-0472">Membrane</keyword>
<accession>A0A3L9M2C3</accession>
<dbReference type="AlphaFoldDB" id="A0A3L9M2C3"/>